<feature type="non-terminal residue" evidence="4">
    <location>
        <position position="1"/>
    </location>
</feature>
<gene>
    <name evidence="4" type="ORF">MSPICULIGERA_LOCUS21912</name>
</gene>
<feature type="signal peptide" evidence="2">
    <location>
        <begin position="1"/>
        <end position="16"/>
    </location>
</feature>
<reference evidence="4" key="1">
    <citation type="submission" date="2023-06" db="EMBL/GenBank/DDBJ databases">
        <authorList>
            <person name="Delattre M."/>
        </authorList>
    </citation>
    <scope>NUCLEOTIDE SEQUENCE</scope>
    <source>
        <strain evidence="4">AF72</strain>
    </source>
</reference>
<dbReference type="InterPro" id="IPR008139">
    <property type="entry name" value="SaposinB_dom"/>
</dbReference>
<evidence type="ECO:0000256" key="2">
    <source>
        <dbReference type="SAM" id="SignalP"/>
    </source>
</evidence>
<dbReference type="PROSITE" id="PS50015">
    <property type="entry name" value="SAP_B"/>
    <property type="match status" value="1"/>
</dbReference>
<feature type="domain" description="Saposin B-type" evidence="3">
    <location>
        <begin position="60"/>
        <end position="142"/>
    </location>
</feature>
<evidence type="ECO:0000313" key="5">
    <source>
        <dbReference type="Proteomes" id="UP001177023"/>
    </source>
</evidence>
<dbReference type="Gene3D" id="1.10.225.10">
    <property type="entry name" value="Saposin-like"/>
    <property type="match status" value="1"/>
</dbReference>
<proteinExistence type="predicted"/>
<sequence length="142" mass="16013">MRNYVIVAVLVGLAVAMPFDVAEQKVQPKQRDNCGAITLPLLDQKLNQLRMIRGKQGKANSVNCEICLDLVDIAKTYEECGEAYVEHKLEAKCDEDFEKQPEADKACRGIVDEIAHDVIDDTEHQDAPSMCTKWLKQVCKYD</sequence>
<name>A0AA36DCR1_9BILA</name>
<dbReference type="Proteomes" id="UP001177023">
    <property type="component" value="Unassembled WGS sequence"/>
</dbReference>
<comment type="caution">
    <text evidence="4">The sequence shown here is derived from an EMBL/GenBank/DDBJ whole genome shotgun (WGS) entry which is preliminary data.</text>
</comment>
<evidence type="ECO:0000256" key="1">
    <source>
        <dbReference type="ARBA" id="ARBA00023157"/>
    </source>
</evidence>
<protein>
    <recommendedName>
        <fullName evidence="3">Saposin B-type domain-containing protein</fullName>
    </recommendedName>
</protein>
<dbReference type="AlphaFoldDB" id="A0AA36DCR1"/>
<dbReference type="EMBL" id="CATQJA010002665">
    <property type="protein sequence ID" value="CAJ0583843.1"/>
    <property type="molecule type" value="Genomic_DNA"/>
</dbReference>
<accession>A0AA36DCR1</accession>
<organism evidence="4 5">
    <name type="scientific">Mesorhabditis spiculigera</name>
    <dbReference type="NCBI Taxonomy" id="96644"/>
    <lineage>
        <taxon>Eukaryota</taxon>
        <taxon>Metazoa</taxon>
        <taxon>Ecdysozoa</taxon>
        <taxon>Nematoda</taxon>
        <taxon>Chromadorea</taxon>
        <taxon>Rhabditida</taxon>
        <taxon>Rhabditina</taxon>
        <taxon>Rhabditomorpha</taxon>
        <taxon>Rhabditoidea</taxon>
        <taxon>Rhabditidae</taxon>
        <taxon>Mesorhabditinae</taxon>
        <taxon>Mesorhabditis</taxon>
    </lineage>
</organism>
<keyword evidence="1" id="KW-1015">Disulfide bond</keyword>
<feature type="chain" id="PRO_5041463676" description="Saposin B-type domain-containing protein" evidence="2">
    <location>
        <begin position="17"/>
        <end position="142"/>
    </location>
</feature>
<evidence type="ECO:0000313" key="4">
    <source>
        <dbReference type="EMBL" id="CAJ0583843.1"/>
    </source>
</evidence>
<keyword evidence="2" id="KW-0732">Signal</keyword>
<evidence type="ECO:0000259" key="3">
    <source>
        <dbReference type="PROSITE" id="PS50015"/>
    </source>
</evidence>
<keyword evidence="5" id="KW-1185">Reference proteome</keyword>